<accession>A0ABP3EAA7</accession>
<evidence type="ECO:0000313" key="2">
    <source>
        <dbReference type="Proteomes" id="UP001500416"/>
    </source>
</evidence>
<name>A0ABP3EAA7_9PSEU</name>
<dbReference type="Proteomes" id="UP001500416">
    <property type="component" value="Unassembled WGS sequence"/>
</dbReference>
<protein>
    <submittedName>
        <fullName evidence="1">Uncharacterized protein</fullName>
    </submittedName>
</protein>
<sequence length="56" mass="6023">MDEQTKCGSCEGWWRLPAAEQGTVVGVAADEQPVGNVAQANLAHRTDWSLPRRTAG</sequence>
<reference evidence="2" key="1">
    <citation type="journal article" date="2019" name="Int. J. Syst. Evol. Microbiol.">
        <title>The Global Catalogue of Microorganisms (GCM) 10K type strain sequencing project: providing services to taxonomists for standard genome sequencing and annotation.</title>
        <authorList>
            <consortium name="The Broad Institute Genomics Platform"/>
            <consortium name="The Broad Institute Genome Sequencing Center for Infectious Disease"/>
            <person name="Wu L."/>
            <person name="Ma J."/>
        </authorList>
    </citation>
    <scope>NUCLEOTIDE SEQUENCE [LARGE SCALE GENOMIC DNA]</scope>
    <source>
        <strain evidence="2">JCM 3380</strain>
    </source>
</reference>
<dbReference type="EMBL" id="BAAABU010000024">
    <property type="protein sequence ID" value="GAA0256358.1"/>
    <property type="molecule type" value="Genomic_DNA"/>
</dbReference>
<comment type="caution">
    <text evidence="1">The sequence shown here is derived from an EMBL/GenBank/DDBJ whole genome shotgun (WGS) entry which is preliminary data.</text>
</comment>
<proteinExistence type="predicted"/>
<evidence type="ECO:0000313" key="1">
    <source>
        <dbReference type="EMBL" id="GAA0256358.1"/>
    </source>
</evidence>
<organism evidence="1 2">
    <name type="scientific">Saccharothrix mutabilis subsp. mutabilis</name>
    <dbReference type="NCBI Taxonomy" id="66855"/>
    <lineage>
        <taxon>Bacteria</taxon>
        <taxon>Bacillati</taxon>
        <taxon>Actinomycetota</taxon>
        <taxon>Actinomycetes</taxon>
        <taxon>Pseudonocardiales</taxon>
        <taxon>Pseudonocardiaceae</taxon>
        <taxon>Saccharothrix</taxon>
    </lineage>
</organism>
<keyword evidence="2" id="KW-1185">Reference proteome</keyword>
<gene>
    <name evidence="1" type="ORF">GCM10010492_66590</name>
</gene>